<keyword evidence="3" id="KW-1185">Reference proteome</keyword>
<protein>
    <submittedName>
        <fullName evidence="2">Uncharacterized protein</fullName>
    </submittedName>
</protein>
<feature type="compositionally biased region" description="Polar residues" evidence="1">
    <location>
        <begin position="1"/>
        <end position="29"/>
    </location>
</feature>
<gene>
    <name evidence="2" type="ORF">PDIGIT_LOCUS15429</name>
</gene>
<evidence type="ECO:0000313" key="2">
    <source>
        <dbReference type="EMBL" id="CAI6342224.1"/>
    </source>
</evidence>
<reference evidence="2" key="1">
    <citation type="submission" date="2023-01" db="EMBL/GenBank/DDBJ databases">
        <authorList>
            <person name="Van Ghelder C."/>
            <person name="Rancurel C."/>
        </authorList>
    </citation>
    <scope>NUCLEOTIDE SEQUENCE</scope>
    <source>
        <strain evidence="2">CNCM I-4278</strain>
    </source>
</reference>
<proteinExistence type="predicted"/>
<name>A0A9W4UVH0_9PLEO</name>
<organism evidence="2 3">
    <name type="scientific">Periconia digitata</name>
    <dbReference type="NCBI Taxonomy" id="1303443"/>
    <lineage>
        <taxon>Eukaryota</taxon>
        <taxon>Fungi</taxon>
        <taxon>Dikarya</taxon>
        <taxon>Ascomycota</taxon>
        <taxon>Pezizomycotina</taxon>
        <taxon>Dothideomycetes</taxon>
        <taxon>Pleosporomycetidae</taxon>
        <taxon>Pleosporales</taxon>
        <taxon>Massarineae</taxon>
        <taxon>Periconiaceae</taxon>
        <taxon>Periconia</taxon>
    </lineage>
</organism>
<evidence type="ECO:0000313" key="3">
    <source>
        <dbReference type="Proteomes" id="UP001152607"/>
    </source>
</evidence>
<feature type="region of interest" description="Disordered" evidence="1">
    <location>
        <begin position="1"/>
        <end position="75"/>
    </location>
</feature>
<evidence type="ECO:0000256" key="1">
    <source>
        <dbReference type="SAM" id="MobiDB-lite"/>
    </source>
</evidence>
<comment type="caution">
    <text evidence="2">The sequence shown here is derived from an EMBL/GenBank/DDBJ whole genome shotgun (WGS) entry which is preliminary data.</text>
</comment>
<dbReference type="EMBL" id="CAOQHR010000013">
    <property type="protein sequence ID" value="CAI6342224.1"/>
    <property type="molecule type" value="Genomic_DNA"/>
</dbReference>
<dbReference type="Proteomes" id="UP001152607">
    <property type="component" value="Unassembled WGS sequence"/>
</dbReference>
<sequence length="122" mass="13401">MKTTINSSFSTKLQTKPNAPTRTPSSTKPSLLPITITAPIPLNLHATAAHSHTSAATPPSSNPQTRDSRPCITRNASWSCQTRRIRSRTARSSIAVRRLLPLSAWTGRIERRRCCGSRMPLV</sequence>
<dbReference type="AlphaFoldDB" id="A0A9W4UVH0"/>
<feature type="compositionally biased region" description="Low complexity" evidence="1">
    <location>
        <begin position="45"/>
        <end position="59"/>
    </location>
</feature>
<accession>A0A9W4UVH0</accession>